<evidence type="ECO:0000256" key="1">
    <source>
        <dbReference type="ARBA" id="ARBA00004123"/>
    </source>
</evidence>
<dbReference type="EMBL" id="QGMH01000011">
    <property type="protein sequence ID" value="TVY30054.1"/>
    <property type="molecule type" value="Genomic_DNA"/>
</dbReference>
<dbReference type="GO" id="GO:0005634">
    <property type="term" value="C:nucleus"/>
    <property type="evidence" value="ECO:0007669"/>
    <property type="project" value="UniProtKB-SubCell"/>
</dbReference>
<reference evidence="5 6" key="1">
    <citation type="submission" date="2018-05" db="EMBL/GenBank/DDBJ databases">
        <title>Genome sequencing and assembly of the regulated plant pathogen Lachnellula willkommii and related sister species for the development of diagnostic species identification markers.</title>
        <authorList>
            <person name="Giroux E."/>
            <person name="Bilodeau G."/>
        </authorList>
    </citation>
    <scope>NUCLEOTIDE SEQUENCE [LARGE SCALE GENOMIC DNA]</scope>
    <source>
        <strain evidence="5 6">CBS 185.66</strain>
    </source>
</reference>
<comment type="caution">
    <text evidence="5">The sequence shown here is derived from an EMBL/GenBank/DDBJ whole genome shotgun (WGS) entry which is preliminary data.</text>
</comment>
<protein>
    <recommendedName>
        <fullName evidence="4">Mediator complex subunit 15 KIX domain-containing protein</fullName>
    </recommendedName>
</protein>
<evidence type="ECO:0000256" key="3">
    <source>
        <dbReference type="SAM" id="MobiDB-lite"/>
    </source>
</evidence>
<dbReference type="OrthoDB" id="3918840at2759"/>
<gene>
    <name evidence="5" type="ORF">LHYA1_G002537</name>
</gene>
<feature type="compositionally biased region" description="Polar residues" evidence="3">
    <location>
        <begin position="1112"/>
        <end position="1131"/>
    </location>
</feature>
<keyword evidence="2" id="KW-0539">Nucleus</keyword>
<dbReference type="RefSeq" id="XP_031008840.1">
    <property type="nucleotide sequence ID" value="XM_031147513.1"/>
</dbReference>
<dbReference type="Pfam" id="PF16987">
    <property type="entry name" value="KIX_2"/>
    <property type="match status" value="1"/>
</dbReference>
<dbReference type="GeneID" id="41982735"/>
<feature type="compositionally biased region" description="Polar residues" evidence="3">
    <location>
        <begin position="1362"/>
        <end position="1373"/>
    </location>
</feature>
<feature type="compositionally biased region" description="Pro residues" evidence="3">
    <location>
        <begin position="495"/>
        <end position="504"/>
    </location>
</feature>
<feature type="compositionally biased region" description="Low complexity" evidence="3">
    <location>
        <begin position="810"/>
        <end position="842"/>
    </location>
</feature>
<feature type="region of interest" description="Disordered" evidence="3">
    <location>
        <begin position="1"/>
        <end position="35"/>
    </location>
</feature>
<evidence type="ECO:0000313" key="5">
    <source>
        <dbReference type="EMBL" id="TVY30054.1"/>
    </source>
</evidence>
<feature type="region of interest" description="Disordered" evidence="3">
    <location>
        <begin position="1417"/>
        <end position="1440"/>
    </location>
</feature>
<feature type="region of interest" description="Disordered" evidence="3">
    <location>
        <begin position="190"/>
        <end position="243"/>
    </location>
</feature>
<feature type="region of interest" description="Disordered" evidence="3">
    <location>
        <begin position="810"/>
        <end position="950"/>
    </location>
</feature>
<feature type="region of interest" description="Disordered" evidence="3">
    <location>
        <begin position="325"/>
        <end position="368"/>
    </location>
</feature>
<accession>A0A8H8U3I2</accession>
<organism evidence="5 6">
    <name type="scientific">Lachnellula hyalina</name>
    <dbReference type="NCBI Taxonomy" id="1316788"/>
    <lineage>
        <taxon>Eukaryota</taxon>
        <taxon>Fungi</taxon>
        <taxon>Dikarya</taxon>
        <taxon>Ascomycota</taxon>
        <taxon>Pezizomycotina</taxon>
        <taxon>Leotiomycetes</taxon>
        <taxon>Helotiales</taxon>
        <taxon>Lachnaceae</taxon>
        <taxon>Lachnellula</taxon>
    </lineage>
</organism>
<dbReference type="Proteomes" id="UP000431533">
    <property type="component" value="Unassembled WGS sequence"/>
</dbReference>
<feature type="compositionally biased region" description="Polar residues" evidence="3">
    <location>
        <begin position="1308"/>
        <end position="1342"/>
    </location>
</feature>
<feature type="compositionally biased region" description="Polar residues" evidence="3">
    <location>
        <begin position="605"/>
        <end position="616"/>
    </location>
</feature>
<comment type="subcellular location">
    <subcellularLocation>
        <location evidence="1">Nucleus</location>
    </subcellularLocation>
</comment>
<keyword evidence="6" id="KW-1185">Reference proteome</keyword>
<evidence type="ECO:0000256" key="2">
    <source>
        <dbReference type="ARBA" id="ARBA00023242"/>
    </source>
</evidence>
<feature type="compositionally biased region" description="Polar residues" evidence="3">
    <location>
        <begin position="325"/>
        <end position="355"/>
    </location>
</feature>
<feature type="compositionally biased region" description="Low complexity" evidence="3">
    <location>
        <begin position="1"/>
        <end position="31"/>
    </location>
</feature>
<feature type="region of interest" description="Disordered" evidence="3">
    <location>
        <begin position="570"/>
        <end position="616"/>
    </location>
</feature>
<evidence type="ECO:0000313" key="6">
    <source>
        <dbReference type="Proteomes" id="UP000431533"/>
    </source>
</evidence>
<feature type="compositionally biased region" description="Low complexity" evidence="3">
    <location>
        <begin position="1132"/>
        <end position="1141"/>
    </location>
</feature>
<sequence length="1531" mass="168252">MAANFQPHMGGPGQMMPQQRPQPQRGPQNGGTNASSQIQQVIYQTVSSQTGLLTGWQSNVLIQERIGLIFSIIGNLRLASQNTQTPPGLNEMIEIGIKFEKEIFQQSPDKASYKSQVEAKLKQLLERRHQNQAGLQQTIQQQAQAQAQAQQQQAQQQQMMMNQNGMQGQLPRTMPQQPAQQGFQHLQHQMQASPLPGQQPQMPMGMTNDSLPPNMTPNQQQQQFQMPMQQSQQGQPQQNAPPMTQQDNAILMELANRLMIQAPSEEKNQIRATLTKRMDPQQLNMYAQRGQDPLIVYYRHQALNRLRAEKTQRMAQAQHIAMNQSGQNAAPPMQQQRSMNPSPLTGQSQPPTSMGGNPDFGGYLGNLGNADSIANQQAQGVIAQGQGEVVVPANGAQRNSTPQPGQPMPNPNNRTSQQQHMMNVHQMQQQQRLHAVQQQQNQARLNAQSKAGQMGLQGQPGGMGNGPMPPQQSPAMPTLNTPLRTPSQMGHAEPPHPQPNPPFGQPLDPRFANQRPGGPGNIMNTAGLNPAMFAGMSQQQQQEIVSLPPDKLNDVMNKWNEQRQINAANMQAGRPPVPMQGNQSRPGQQVPQQGPFNPQNPNQFAMNGQRPQGPQMTAAMTPQQQLLLQAQIARLQRDPLQRNGQQMGLPNEQRMMAQMDGLDFPATLLNHNSMPRGIPPDIKKWGPLKAWAQQNPNLGAEVFENLKNLQRMHWQQLMRARAAHAGQPGAMQTGAQGPQGGMPAIPAGMNAPVAPMGQPPVQLPNGVNMPGPGQMRQPTQQEIENVRNHPSGRMMQADDNTIRMFLMRQAAQRQQAQHQQIQNQQMQNQQMQNQISQMNGPRPGQPQPNPNARGPNQAPSAQVPTPKQTAAAQPAAPTAGAPANRAARPNARNSAQNSSPAQPAKNLKRASSDDVVEVPNPNAAQNVRSTQQAQNQPTQGQKQPQQQVPQPLNAAQLAALDPETRKKYEQTLKSVRDKADMDKLTSIRNEEQQNNQPAPEIPMDPTIKANTAKRLKEILGPLNNMNRAVVRWYQITRDEPRTRAFFRLKNRVAQQFKDPGMTQPKDRFSMMPRDIEQGRGMLQGMVKDLSDRFPAMKKSDSAQAHPPAVSQPPAQTSQPVPTAPTVQLSHANLQQQQNQLNKMHQRSGSRGSHAPAAPTSSQPPFQFGAGSPPPDGVPAYLTKAPLTRDELKLPAKKKQKQDNKAAMGQTPNSNASPLLTKPISPEVKRQPAETKQQPRSLFTCSDPDCDRHNVGFESEEALRIHTQEHTIENPMLYAQQNLASMLGLDPSGHAKKPVVSQEALKMSMSGSKQGQTPNVKGENTPTATPMNRQVSMNRQGSATGARPGAASKGTPKDIAKTPASQRDASKQQPSQPPKEVVVEDPWVNATIDPHDLYQAFQPFESGAGGAISDMNVYRSITPNDTPESSKDGLSEPNSDISDGVALDISLDMFDDSWQPFGPSEIDGLFDMNMNNFNVNADDMKMFDTELSADVEQQQPAMGFGSWEDMVDTAAFDRPFVFDASLYSMNAD</sequence>
<feature type="compositionally biased region" description="Polar residues" evidence="3">
    <location>
        <begin position="478"/>
        <end position="488"/>
    </location>
</feature>
<evidence type="ECO:0000259" key="4">
    <source>
        <dbReference type="Pfam" id="PF16987"/>
    </source>
</evidence>
<feature type="region of interest" description="Disordered" evidence="3">
    <location>
        <begin position="1293"/>
        <end position="1380"/>
    </location>
</feature>
<feature type="compositionally biased region" description="Low complexity" evidence="3">
    <location>
        <begin position="850"/>
        <end position="902"/>
    </location>
</feature>
<feature type="region of interest" description="Disordered" evidence="3">
    <location>
        <begin position="437"/>
        <end position="524"/>
    </location>
</feature>
<dbReference type="InterPro" id="IPR036546">
    <property type="entry name" value="MED15_KIX"/>
</dbReference>
<name>A0A8H8U3I2_9HELO</name>
<feature type="compositionally biased region" description="Low complexity" evidence="3">
    <location>
        <begin position="586"/>
        <end position="604"/>
    </location>
</feature>
<feature type="compositionally biased region" description="Low complexity" evidence="3">
    <location>
        <begin position="437"/>
        <end position="457"/>
    </location>
</feature>
<feature type="region of interest" description="Disordered" evidence="3">
    <location>
        <begin position="1096"/>
        <end position="1246"/>
    </location>
</feature>
<feature type="compositionally biased region" description="Low complexity" evidence="3">
    <location>
        <begin position="931"/>
        <end position="950"/>
    </location>
</feature>
<feature type="domain" description="Mediator complex subunit 15 KIX" evidence="4">
    <location>
        <begin position="55"/>
        <end position="133"/>
    </location>
</feature>
<feature type="compositionally biased region" description="Polar residues" evidence="3">
    <location>
        <begin position="1233"/>
        <end position="1243"/>
    </location>
</feature>
<proteinExistence type="predicted"/>
<feature type="region of interest" description="Disordered" evidence="3">
    <location>
        <begin position="394"/>
        <end position="418"/>
    </location>
</feature>